<gene>
    <name evidence="6" type="ORF">JAO75_12590</name>
</gene>
<proteinExistence type="predicted"/>
<dbReference type="Gene3D" id="3.20.20.370">
    <property type="entry name" value="Glycoside hydrolase/deacetylase"/>
    <property type="match status" value="1"/>
</dbReference>
<dbReference type="PANTHER" id="PTHR31609">
    <property type="entry name" value="YDJC DEACETYLASE FAMILY MEMBER"/>
    <property type="match status" value="1"/>
</dbReference>
<comment type="caution">
    <text evidence="6">The sequence shown here is derived from an EMBL/GenBank/DDBJ whole genome shotgun (WGS) entry which is preliminary data.</text>
</comment>
<dbReference type="CDD" id="cd10807">
    <property type="entry name" value="YdjC_like_3"/>
    <property type="match status" value="1"/>
</dbReference>
<dbReference type="Pfam" id="PF04794">
    <property type="entry name" value="YdjC"/>
    <property type="match status" value="1"/>
</dbReference>
<comment type="cofactor">
    <cofactor evidence="1">
        <name>Mg(2+)</name>
        <dbReference type="ChEBI" id="CHEBI:18420"/>
    </cofactor>
</comment>
<organism evidence="6 7">
    <name type="scientific">Microvirga splendida</name>
    <dbReference type="NCBI Taxonomy" id="2795727"/>
    <lineage>
        <taxon>Bacteria</taxon>
        <taxon>Pseudomonadati</taxon>
        <taxon>Pseudomonadota</taxon>
        <taxon>Alphaproteobacteria</taxon>
        <taxon>Hyphomicrobiales</taxon>
        <taxon>Methylobacteriaceae</taxon>
        <taxon>Microvirga</taxon>
    </lineage>
</organism>
<dbReference type="RefSeq" id="WP_199049490.1">
    <property type="nucleotide sequence ID" value="NZ_JAELXT010000011.1"/>
</dbReference>
<keyword evidence="7" id="KW-1185">Reference proteome</keyword>
<keyword evidence="4" id="KW-0460">Magnesium</keyword>
<dbReference type="PANTHER" id="PTHR31609:SF1">
    <property type="entry name" value="CARBOHYDRATE DEACETYLASE"/>
    <property type="match status" value="1"/>
</dbReference>
<evidence type="ECO:0000256" key="3">
    <source>
        <dbReference type="ARBA" id="ARBA00022801"/>
    </source>
</evidence>
<evidence type="ECO:0000256" key="4">
    <source>
        <dbReference type="ARBA" id="ARBA00022842"/>
    </source>
</evidence>
<evidence type="ECO:0000313" key="7">
    <source>
        <dbReference type="Proteomes" id="UP000620670"/>
    </source>
</evidence>
<protein>
    <submittedName>
        <fullName evidence="6">ChbG/HpnK family deacetylase</fullName>
    </submittedName>
</protein>
<keyword evidence="2" id="KW-0479">Metal-binding</keyword>
<evidence type="ECO:0000256" key="2">
    <source>
        <dbReference type="ARBA" id="ARBA00022723"/>
    </source>
</evidence>
<dbReference type="Proteomes" id="UP000620670">
    <property type="component" value="Unassembled WGS sequence"/>
</dbReference>
<sequence>MSFSRNVILCADDFGLAEGVSRGIVELSEMGRLSATGAMTNMPGWRRAAGSLKPLRGRIAVGLHLNLTTGSPLAPMPQLAPSGMLPTLGDLLPKALKRQLSADEIAREIERQLDAFIDGHGAAPAFVDGHQHVHVLPGIRPALIEVLRKRGYAGRVWLRDPSDRVAAILRRPIGRSKALVVKSLSRGFARGAHAAGFQTNKGFSGFAPLDLSVPAARVFEEAFSRLGPHPVVMCHPGYVDDELRALDPAVESRVAELDYLKSDAFGELLADRRLKLAPVP</sequence>
<dbReference type="InterPro" id="IPR006879">
    <property type="entry name" value="YdjC-like"/>
</dbReference>
<dbReference type="InterPro" id="IPR011330">
    <property type="entry name" value="Glyco_hydro/deAcase_b/a-brl"/>
</dbReference>
<dbReference type="SUPFAM" id="SSF88713">
    <property type="entry name" value="Glycoside hydrolase/deacetylase"/>
    <property type="match status" value="1"/>
</dbReference>
<keyword evidence="3" id="KW-0378">Hydrolase</keyword>
<dbReference type="EMBL" id="JAELXT010000011">
    <property type="protein sequence ID" value="MBJ6126240.1"/>
    <property type="molecule type" value="Genomic_DNA"/>
</dbReference>
<evidence type="ECO:0000313" key="6">
    <source>
        <dbReference type="EMBL" id="MBJ6126240.1"/>
    </source>
</evidence>
<accession>A0ABS0Y2K0</accession>
<reference evidence="7" key="1">
    <citation type="submission" date="2020-12" db="EMBL/GenBank/DDBJ databases">
        <title>Hymenobacter sp.</title>
        <authorList>
            <person name="Kim M.K."/>
        </authorList>
    </citation>
    <scope>NUCLEOTIDE SEQUENCE [LARGE SCALE GENOMIC DNA]</scope>
    <source>
        <strain evidence="7">BT325</strain>
    </source>
</reference>
<name>A0ABS0Y2K0_9HYPH</name>
<evidence type="ECO:0000256" key="5">
    <source>
        <dbReference type="ARBA" id="ARBA00023277"/>
    </source>
</evidence>
<evidence type="ECO:0000256" key="1">
    <source>
        <dbReference type="ARBA" id="ARBA00001946"/>
    </source>
</evidence>
<keyword evidence="5" id="KW-0119">Carbohydrate metabolism</keyword>